<feature type="transmembrane region" description="Helical" evidence="19">
    <location>
        <begin position="177"/>
        <end position="195"/>
    </location>
</feature>
<evidence type="ECO:0000256" key="1">
    <source>
        <dbReference type="ARBA" id="ARBA00001698"/>
    </source>
</evidence>
<evidence type="ECO:0000256" key="13">
    <source>
        <dbReference type="ARBA" id="ARBA00022989"/>
    </source>
</evidence>
<evidence type="ECO:0000256" key="17">
    <source>
        <dbReference type="ARBA" id="ARBA00023264"/>
    </source>
</evidence>
<dbReference type="GO" id="GO:0005886">
    <property type="term" value="C:plasma membrane"/>
    <property type="evidence" value="ECO:0007669"/>
    <property type="project" value="UniProtKB-SubCell"/>
</dbReference>
<dbReference type="AlphaFoldDB" id="A0A345UJX8"/>
<feature type="transmembrane region" description="Helical" evidence="19">
    <location>
        <begin position="100"/>
        <end position="121"/>
    </location>
</feature>
<sequence>MSELQKRILLAVIAAPLFMGVVWMGGWSFKIMMLAVVFIIQWEMAAMFNEGGTRPSRPFMYTIGFWVMMLPHIPFPYLWGLALFLLLIASEIIRGADRSYSSLVHTIFCGLYAPIGILTLLLLREQIFPDDLFAGFVLTASVLMMVWGNDVFAYFAGKNFGKNLLAPKISPKKTWEGFAGGFAGALAGLVIVMMLARPEAISLLLLLPAVILVSVFGPVGDLAASKLKRMYDTKDSSNILPGHGGFFDRFDALLLAAPAVYLYLEVLRISGII</sequence>
<comment type="subcellular location">
    <subcellularLocation>
        <location evidence="2">Cell membrane</location>
        <topology evidence="2">Multi-pass membrane protein</topology>
    </subcellularLocation>
</comment>
<dbReference type="PANTHER" id="PTHR46382">
    <property type="entry name" value="PHOSPHATIDATE CYTIDYLYLTRANSFERASE"/>
    <property type="match status" value="1"/>
</dbReference>
<keyword evidence="17" id="KW-1208">Phospholipid metabolism</keyword>
<keyword evidence="14" id="KW-0443">Lipid metabolism</keyword>
<feature type="transmembrane region" description="Helical" evidence="19">
    <location>
        <begin position="133"/>
        <end position="156"/>
    </location>
</feature>
<keyword evidence="13 19" id="KW-1133">Transmembrane helix</keyword>
<dbReference type="EMBL" id="CP027806">
    <property type="protein sequence ID" value="AXJ00780.1"/>
    <property type="molecule type" value="Genomic_DNA"/>
</dbReference>
<protein>
    <recommendedName>
        <fullName evidence="7 18">Phosphatidate cytidylyltransferase</fullName>
        <ecNumber evidence="6 18">2.7.7.41</ecNumber>
    </recommendedName>
</protein>
<evidence type="ECO:0000256" key="6">
    <source>
        <dbReference type="ARBA" id="ARBA00012487"/>
    </source>
</evidence>
<dbReference type="KEGG" id="cprv:CYPRO_1529"/>
<keyword evidence="11 18" id="KW-0812">Transmembrane</keyword>
<feature type="transmembrane region" description="Helical" evidence="19">
    <location>
        <begin position="60"/>
        <end position="88"/>
    </location>
</feature>
<keyword evidence="8" id="KW-1003">Cell membrane</keyword>
<keyword evidence="12 18" id="KW-0548">Nucleotidyltransferase</keyword>
<keyword evidence="21" id="KW-1185">Reference proteome</keyword>
<accession>A0A345UJX8</accession>
<dbReference type="RefSeq" id="WP_114984041.1">
    <property type="nucleotide sequence ID" value="NZ_CP027806.1"/>
</dbReference>
<name>A0A345UJX8_9BACT</name>
<evidence type="ECO:0000256" key="5">
    <source>
        <dbReference type="ARBA" id="ARBA00010185"/>
    </source>
</evidence>
<evidence type="ECO:0000256" key="19">
    <source>
        <dbReference type="SAM" id="Phobius"/>
    </source>
</evidence>
<organism evidence="20 21">
    <name type="scientific">Cyclonatronum proteinivorum</name>
    <dbReference type="NCBI Taxonomy" id="1457365"/>
    <lineage>
        <taxon>Bacteria</taxon>
        <taxon>Pseudomonadati</taxon>
        <taxon>Balneolota</taxon>
        <taxon>Balneolia</taxon>
        <taxon>Balneolales</taxon>
        <taxon>Cyclonatronaceae</taxon>
        <taxon>Cyclonatronum</taxon>
    </lineage>
</organism>
<evidence type="ECO:0000256" key="14">
    <source>
        <dbReference type="ARBA" id="ARBA00023098"/>
    </source>
</evidence>
<dbReference type="InterPro" id="IPR000374">
    <property type="entry name" value="PC_trans"/>
</dbReference>
<comment type="pathway">
    <text evidence="3 18">Phospholipid metabolism; CDP-diacylglycerol biosynthesis; CDP-diacylglycerol from sn-glycerol 3-phosphate: step 3/3.</text>
</comment>
<keyword evidence="16" id="KW-0594">Phospholipid biosynthesis</keyword>
<dbReference type="PROSITE" id="PS01315">
    <property type="entry name" value="CDS"/>
    <property type="match status" value="1"/>
</dbReference>
<evidence type="ECO:0000256" key="11">
    <source>
        <dbReference type="ARBA" id="ARBA00022692"/>
    </source>
</evidence>
<evidence type="ECO:0000256" key="3">
    <source>
        <dbReference type="ARBA" id="ARBA00005119"/>
    </source>
</evidence>
<reference evidence="20 21" key="1">
    <citation type="submission" date="2018-03" db="EMBL/GenBank/DDBJ databases">
        <title>Phenotypic and genomic properties of Cyclonatronum proteinivorum gen. nov., sp. nov., a haloalkaliphilic bacteroidete from soda lakes possessing Na+-translocating rhodopsin.</title>
        <authorList>
            <person name="Toshchakov S.V."/>
            <person name="Korzhenkov A."/>
            <person name="Samarov N.I."/>
            <person name="Kublanov I.V."/>
            <person name="Muntyan M.S."/>
            <person name="Sorokin D.Y."/>
        </authorList>
    </citation>
    <scope>NUCLEOTIDE SEQUENCE [LARGE SCALE GENOMIC DNA]</scope>
    <source>
        <strain evidence="20 21">Omega</strain>
    </source>
</reference>
<evidence type="ECO:0000256" key="8">
    <source>
        <dbReference type="ARBA" id="ARBA00022475"/>
    </source>
</evidence>
<keyword evidence="9" id="KW-0444">Lipid biosynthesis</keyword>
<evidence type="ECO:0000256" key="18">
    <source>
        <dbReference type="RuleBase" id="RU003938"/>
    </source>
</evidence>
<comment type="similarity">
    <text evidence="5 18">Belongs to the CDS family.</text>
</comment>
<dbReference type="Proteomes" id="UP000254808">
    <property type="component" value="Chromosome"/>
</dbReference>
<evidence type="ECO:0000256" key="4">
    <source>
        <dbReference type="ARBA" id="ARBA00005189"/>
    </source>
</evidence>
<feature type="transmembrane region" description="Helical" evidence="19">
    <location>
        <begin position="7"/>
        <end position="40"/>
    </location>
</feature>
<evidence type="ECO:0000256" key="12">
    <source>
        <dbReference type="ARBA" id="ARBA00022695"/>
    </source>
</evidence>
<evidence type="ECO:0000313" key="20">
    <source>
        <dbReference type="EMBL" id="AXJ00780.1"/>
    </source>
</evidence>
<evidence type="ECO:0000256" key="7">
    <source>
        <dbReference type="ARBA" id="ARBA00019373"/>
    </source>
</evidence>
<evidence type="ECO:0000256" key="10">
    <source>
        <dbReference type="ARBA" id="ARBA00022679"/>
    </source>
</evidence>
<dbReference type="EC" id="2.7.7.41" evidence="6 18"/>
<feature type="transmembrane region" description="Helical" evidence="19">
    <location>
        <begin position="201"/>
        <end position="224"/>
    </location>
</feature>
<keyword evidence="15 19" id="KW-0472">Membrane</keyword>
<dbReference type="GO" id="GO:0016024">
    <property type="term" value="P:CDP-diacylglycerol biosynthetic process"/>
    <property type="evidence" value="ECO:0007669"/>
    <property type="project" value="UniProtKB-UniPathway"/>
</dbReference>
<dbReference type="OrthoDB" id="9799199at2"/>
<proteinExistence type="inferred from homology"/>
<comment type="pathway">
    <text evidence="4">Lipid metabolism.</text>
</comment>
<evidence type="ECO:0000256" key="16">
    <source>
        <dbReference type="ARBA" id="ARBA00023209"/>
    </source>
</evidence>
<gene>
    <name evidence="20" type="ORF">CYPRO_1529</name>
</gene>
<dbReference type="PANTHER" id="PTHR46382:SF1">
    <property type="entry name" value="PHOSPHATIDATE CYTIDYLYLTRANSFERASE"/>
    <property type="match status" value="1"/>
</dbReference>
<evidence type="ECO:0000313" key="21">
    <source>
        <dbReference type="Proteomes" id="UP000254808"/>
    </source>
</evidence>
<evidence type="ECO:0000256" key="2">
    <source>
        <dbReference type="ARBA" id="ARBA00004651"/>
    </source>
</evidence>
<dbReference type="Pfam" id="PF01148">
    <property type="entry name" value="CTP_transf_1"/>
    <property type="match status" value="1"/>
</dbReference>
<dbReference type="GO" id="GO:0004605">
    <property type="term" value="F:phosphatidate cytidylyltransferase activity"/>
    <property type="evidence" value="ECO:0007669"/>
    <property type="project" value="UniProtKB-EC"/>
</dbReference>
<dbReference type="UniPathway" id="UPA00557">
    <property type="reaction ID" value="UER00614"/>
</dbReference>
<evidence type="ECO:0000256" key="9">
    <source>
        <dbReference type="ARBA" id="ARBA00022516"/>
    </source>
</evidence>
<comment type="catalytic activity">
    <reaction evidence="1 18">
        <text>a 1,2-diacyl-sn-glycero-3-phosphate + CTP + H(+) = a CDP-1,2-diacyl-sn-glycerol + diphosphate</text>
        <dbReference type="Rhea" id="RHEA:16229"/>
        <dbReference type="ChEBI" id="CHEBI:15378"/>
        <dbReference type="ChEBI" id="CHEBI:33019"/>
        <dbReference type="ChEBI" id="CHEBI:37563"/>
        <dbReference type="ChEBI" id="CHEBI:58332"/>
        <dbReference type="ChEBI" id="CHEBI:58608"/>
        <dbReference type="EC" id="2.7.7.41"/>
    </reaction>
</comment>
<evidence type="ECO:0000256" key="15">
    <source>
        <dbReference type="ARBA" id="ARBA00023136"/>
    </source>
</evidence>
<keyword evidence="10 18" id="KW-0808">Transferase</keyword>